<keyword evidence="1" id="KW-1133">Transmembrane helix</keyword>
<keyword evidence="1" id="KW-0472">Membrane</keyword>
<dbReference type="AlphaFoldDB" id="A0AB33JQV9"/>
<proteinExistence type="predicted"/>
<organism evidence="2">
    <name type="scientific">Kitasatospora sp. CMC57</name>
    <dbReference type="NCBI Taxonomy" id="3231513"/>
    <lineage>
        <taxon>Bacteria</taxon>
        <taxon>Bacillati</taxon>
        <taxon>Actinomycetota</taxon>
        <taxon>Actinomycetes</taxon>
        <taxon>Kitasatosporales</taxon>
        <taxon>Streptomycetaceae</taxon>
        <taxon>Kitasatospora</taxon>
    </lineage>
</organism>
<evidence type="ECO:0000313" key="2">
    <source>
        <dbReference type="EMBL" id="BFP45151.1"/>
    </source>
</evidence>
<gene>
    <name evidence="2" type="ORF">KCMC57_15190</name>
</gene>
<protein>
    <submittedName>
        <fullName evidence="2">Uncharacterized protein</fullName>
    </submittedName>
</protein>
<accession>A0AB33JQV9</accession>
<dbReference type="EMBL" id="AP035881">
    <property type="protein sequence ID" value="BFP45151.1"/>
    <property type="molecule type" value="Genomic_DNA"/>
</dbReference>
<name>A0AB33JQV9_9ACTN</name>
<sequence>MILHLAARRLGAIPVAVTSPCVDGRIFLSSGKHHRNRGEFREAFTDTALVTKQERTVVGHSIRIVCTALVVAFTAGLVATAAGGIVTDRSAVQHTVLATGFDWDSTRPAPPAQR</sequence>
<evidence type="ECO:0000256" key="1">
    <source>
        <dbReference type="SAM" id="Phobius"/>
    </source>
</evidence>
<feature type="transmembrane region" description="Helical" evidence="1">
    <location>
        <begin position="62"/>
        <end position="86"/>
    </location>
</feature>
<reference evidence="2" key="1">
    <citation type="submission" date="2024-07" db="EMBL/GenBank/DDBJ databases">
        <title>Complete genome sequences of cellulolytic bacteria, Kitasatospora sp. CMC57 and Streptomyces sp. CMC78, isolated from Japanese agricultural soil.</title>
        <authorList>
            <person name="Hashimoto T."/>
            <person name="Ito M."/>
            <person name="Iwamoto M."/>
            <person name="Fukahori D."/>
            <person name="Shoda T."/>
            <person name="Sakoda M."/>
            <person name="Morohoshi T."/>
            <person name="Mitsuboshi M."/>
            <person name="Nishizawa T."/>
        </authorList>
    </citation>
    <scope>NUCLEOTIDE SEQUENCE</scope>
    <source>
        <strain evidence="2">CMC57</strain>
    </source>
</reference>
<keyword evidence="1" id="KW-0812">Transmembrane</keyword>